<gene>
    <name evidence="1" type="ORF">Sipo8835_32630</name>
</gene>
<organism evidence="1 2">
    <name type="scientific">Streptomyces ipomoeae</name>
    <dbReference type="NCBI Taxonomy" id="103232"/>
    <lineage>
        <taxon>Bacteria</taxon>
        <taxon>Bacillati</taxon>
        <taxon>Actinomycetota</taxon>
        <taxon>Actinomycetes</taxon>
        <taxon>Kitasatosporales</taxon>
        <taxon>Streptomycetaceae</taxon>
        <taxon>Streptomyces</taxon>
    </lineage>
</organism>
<dbReference type="EMBL" id="SPAZ01000255">
    <property type="protein sequence ID" value="TQE24861.1"/>
    <property type="molecule type" value="Genomic_DNA"/>
</dbReference>
<dbReference type="RefSeq" id="WP_141584827.1">
    <property type="nucleotide sequence ID" value="NZ_SPAZ01000255.1"/>
</dbReference>
<evidence type="ECO:0000313" key="2">
    <source>
        <dbReference type="Proteomes" id="UP000318720"/>
    </source>
</evidence>
<accession>A0AAE8VX08</accession>
<name>A0AAE8VX08_9ACTN</name>
<comment type="caution">
    <text evidence="1">The sequence shown here is derived from an EMBL/GenBank/DDBJ whole genome shotgun (WGS) entry which is preliminary data.</text>
</comment>
<evidence type="ECO:0000313" key="1">
    <source>
        <dbReference type="EMBL" id="TQE24861.1"/>
    </source>
</evidence>
<protein>
    <submittedName>
        <fullName evidence="1">Uncharacterized protein</fullName>
    </submittedName>
</protein>
<reference evidence="1 2" key="1">
    <citation type="submission" date="2019-03" db="EMBL/GenBank/DDBJ databases">
        <title>Comparative genomic analyses of the sweetpotato soil rot pathogen, Streptomyces ipomoeae.</title>
        <authorList>
            <person name="Ruschel Soares N."/>
            <person name="Badger J.H."/>
            <person name="Huguet-Tapia J.C."/>
            <person name="Clark C.A."/>
            <person name="Pettis G.S."/>
        </authorList>
    </citation>
    <scope>NUCLEOTIDE SEQUENCE [LARGE SCALE GENOMIC DNA]</scope>
    <source>
        <strain evidence="1 2">88-35</strain>
    </source>
</reference>
<proteinExistence type="predicted"/>
<dbReference type="AlphaFoldDB" id="A0AAE8VX08"/>
<sequence length="181" mass="21074">MAVIDDRAAIEVDPEVKGRVLDFIRERKRVTVEDVRREFFPDEMGAPYLYLDQLAAEGHTYPISRELEPTQWLAALTPEDVAERQAALREAARERAERWSTGGPLRVRIKPTEKTRRHIPWAKISNGNTYRITDDETKALFGVNVVEFRRRFVAHCNRSGRKYRASRVVDHALTFRIEGRR</sequence>
<dbReference type="Proteomes" id="UP000318720">
    <property type="component" value="Unassembled WGS sequence"/>
</dbReference>